<reference evidence="1" key="1">
    <citation type="submission" date="2021-02" db="EMBL/GenBank/DDBJ databases">
        <authorList>
            <person name="Nowell W R."/>
        </authorList>
    </citation>
    <scope>NUCLEOTIDE SEQUENCE</scope>
</reference>
<dbReference type="AlphaFoldDB" id="A0A815SSL0"/>
<comment type="caution">
    <text evidence="1">The sequence shown here is derived from an EMBL/GenBank/DDBJ whole genome shotgun (WGS) entry which is preliminary data.</text>
</comment>
<gene>
    <name evidence="1" type="ORF">RFH988_LOCUS38511</name>
</gene>
<evidence type="ECO:0000313" key="2">
    <source>
        <dbReference type="Proteomes" id="UP000663882"/>
    </source>
</evidence>
<proteinExistence type="predicted"/>
<dbReference type="EMBL" id="CAJNOO010009699">
    <property type="protein sequence ID" value="CAF1493688.1"/>
    <property type="molecule type" value="Genomic_DNA"/>
</dbReference>
<protein>
    <submittedName>
        <fullName evidence="1">Uncharacterized protein</fullName>
    </submittedName>
</protein>
<evidence type="ECO:0000313" key="1">
    <source>
        <dbReference type="EMBL" id="CAF1493688.1"/>
    </source>
</evidence>
<dbReference type="Proteomes" id="UP000663882">
    <property type="component" value="Unassembled WGS sequence"/>
</dbReference>
<dbReference type="OrthoDB" id="10416248at2759"/>
<feature type="non-terminal residue" evidence="1">
    <location>
        <position position="1"/>
    </location>
</feature>
<accession>A0A815SSL0</accession>
<organism evidence="1 2">
    <name type="scientific">Rotaria sordida</name>
    <dbReference type="NCBI Taxonomy" id="392033"/>
    <lineage>
        <taxon>Eukaryota</taxon>
        <taxon>Metazoa</taxon>
        <taxon>Spiralia</taxon>
        <taxon>Gnathifera</taxon>
        <taxon>Rotifera</taxon>
        <taxon>Eurotatoria</taxon>
        <taxon>Bdelloidea</taxon>
        <taxon>Philodinida</taxon>
        <taxon>Philodinidae</taxon>
        <taxon>Rotaria</taxon>
    </lineage>
</organism>
<name>A0A815SSL0_9BILA</name>
<sequence length="125" mass="14128">VVGREYTAFDRDQRRTHWLENKDQLYSHGKTSGEIQLGTLDNIYSTCLQSLNVSSPNDRQKYHLTFEVDIANHGLLKSCGYHPIGCQDDCFFGVSIENLKSYQKHQLSNSTVSITPTTNNMIGGE</sequence>